<dbReference type="InterPro" id="IPR013815">
    <property type="entry name" value="ATP_grasp_subdomain_1"/>
</dbReference>
<feature type="domain" description="PEP-utilising enzyme mobile" evidence="2">
    <location>
        <begin position="856"/>
        <end position="924"/>
    </location>
</feature>
<dbReference type="SUPFAM" id="SSF56059">
    <property type="entry name" value="Glutathione synthetase ATP-binding domain-like"/>
    <property type="match status" value="1"/>
</dbReference>
<dbReference type="PANTHER" id="PTHR43615:SF1">
    <property type="entry name" value="PPDK_N DOMAIN-CONTAINING PROTEIN"/>
    <property type="match status" value="1"/>
</dbReference>
<gene>
    <name evidence="4" type="ORF">Kpho02_06850</name>
</gene>
<dbReference type="InterPro" id="IPR002192">
    <property type="entry name" value="PPDK_AMP/ATP-bd"/>
</dbReference>
<feature type="region of interest" description="Disordered" evidence="1">
    <location>
        <begin position="1"/>
        <end position="34"/>
    </location>
</feature>
<dbReference type="Proteomes" id="UP001165041">
    <property type="component" value="Unassembled WGS sequence"/>
</dbReference>
<dbReference type="Pfam" id="PF01326">
    <property type="entry name" value="PPDK_N"/>
    <property type="match status" value="1"/>
</dbReference>
<evidence type="ECO:0000256" key="1">
    <source>
        <dbReference type="SAM" id="MobiDB-lite"/>
    </source>
</evidence>
<comment type="caution">
    <text evidence="4">The sequence shown here is derived from an EMBL/GenBank/DDBJ whole genome shotgun (WGS) entry which is preliminary data.</text>
</comment>
<dbReference type="AlphaFoldDB" id="A0A9W6UY70"/>
<reference evidence="4" key="1">
    <citation type="submission" date="2023-02" db="EMBL/GenBank/DDBJ databases">
        <title>Kitasatospora phosalacinea NBRC 14627.</title>
        <authorList>
            <person name="Ichikawa N."/>
            <person name="Sato H."/>
            <person name="Tonouchi N."/>
        </authorList>
    </citation>
    <scope>NUCLEOTIDE SEQUENCE</scope>
    <source>
        <strain evidence="4">NBRC 14627</strain>
    </source>
</reference>
<dbReference type="Gene3D" id="3.30.470.20">
    <property type="entry name" value="ATP-grasp fold, B domain"/>
    <property type="match status" value="1"/>
</dbReference>
<dbReference type="GO" id="GO:0005524">
    <property type="term" value="F:ATP binding"/>
    <property type="evidence" value="ECO:0007669"/>
    <property type="project" value="InterPro"/>
</dbReference>
<dbReference type="SUPFAM" id="SSF52009">
    <property type="entry name" value="Phosphohistidine domain"/>
    <property type="match status" value="1"/>
</dbReference>
<name>A0A9W6UY70_9ACTN</name>
<accession>A0A9W6UY70</accession>
<evidence type="ECO:0000259" key="2">
    <source>
        <dbReference type="Pfam" id="PF00391"/>
    </source>
</evidence>
<dbReference type="InterPro" id="IPR008279">
    <property type="entry name" value="PEP-util_enz_mobile_dom"/>
</dbReference>
<dbReference type="Gene3D" id="3.30.1490.20">
    <property type="entry name" value="ATP-grasp fold, A domain"/>
    <property type="match status" value="1"/>
</dbReference>
<dbReference type="Pfam" id="PF00391">
    <property type="entry name" value="PEP-utilizers"/>
    <property type="match status" value="1"/>
</dbReference>
<feature type="region of interest" description="Disordered" evidence="1">
    <location>
        <begin position="801"/>
        <end position="824"/>
    </location>
</feature>
<dbReference type="InterPro" id="IPR051549">
    <property type="entry name" value="PEP_Utilizing_Enz"/>
</dbReference>
<organism evidence="4 5">
    <name type="scientific">Kitasatospora phosalacinea</name>
    <dbReference type="NCBI Taxonomy" id="2065"/>
    <lineage>
        <taxon>Bacteria</taxon>
        <taxon>Bacillati</taxon>
        <taxon>Actinomycetota</taxon>
        <taxon>Actinomycetes</taxon>
        <taxon>Kitasatosporales</taxon>
        <taxon>Streptomycetaceae</taxon>
        <taxon>Kitasatospora</taxon>
    </lineage>
</organism>
<dbReference type="PANTHER" id="PTHR43615">
    <property type="entry name" value="PHOSPHOENOLPYRUVATE SYNTHASE-RELATED"/>
    <property type="match status" value="1"/>
</dbReference>
<dbReference type="RefSeq" id="WP_285733317.1">
    <property type="nucleotide sequence ID" value="NZ_BSSA01000001.1"/>
</dbReference>
<dbReference type="Gene3D" id="3.50.30.10">
    <property type="entry name" value="Phosphohistidine domain"/>
    <property type="match status" value="1"/>
</dbReference>
<protein>
    <recommendedName>
        <fullName evidence="6">Phosphoenolpyruvate synthase</fullName>
    </recommendedName>
</protein>
<evidence type="ECO:0008006" key="6">
    <source>
        <dbReference type="Google" id="ProtNLM"/>
    </source>
</evidence>
<feature type="compositionally biased region" description="Basic and acidic residues" evidence="1">
    <location>
        <begin position="815"/>
        <end position="824"/>
    </location>
</feature>
<feature type="domain" description="Pyruvate phosphate dikinase AMP/ATP-binding" evidence="3">
    <location>
        <begin position="48"/>
        <end position="345"/>
    </location>
</feature>
<dbReference type="GO" id="GO:0016301">
    <property type="term" value="F:kinase activity"/>
    <property type="evidence" value="ECO:0007669"/>
    <property type="project" value="InterPro"/>
</dbReference>
<dbReference type="EMBL" id="BSSA01000001">
    <property type="protein sequence ID" value="GLW68386.1"/>
    <property type="molecule type" value="Genomic_DNA"/>
</dbReference>
<evidence type="ECO:0000313" key="5">
    <source>
        <dbReference type="Proteomes" id="UP001165041"/>
    </source>
</evidence>
<evidence type="ECO:0000259" key="3">
    <source>
        <dbReference type="Pfam" id="PF01326"/>
    </source>
</evidence>
<dbReference type="InterPro" id="IPR036637">
    <property type="entry name" value="Phosphohistidine_dom_sf"/>
</dbReference>
<sequence length="934" mass="100194">MSAPADAVPLEPPREPRPPRLPDPRLEPHLEPPLGPLHGADLLDATVTGHKFARLESMRQAGFPVPELFGLPASAFDLATAGLRAGLAPAPSGGDPAAVRAWTDAAWAAAADLRVPEPLAARVLAAFDALAGPDGLVAVRACVVPAPGLPGEDDEGDPFAGMSDSFLYVPRADLLDRVARCWASAYRPQAAHYRLHRGGDPAAVRVAVGVQRMAPGVRSFVAFTRDPRDGGRRHVVAAAHGIGEGVVQERADVDHFFVARPGGGVRSRLAHKRRMLGPPVPGGPGGPSPLEVPAELADEPVLDGAQLARVTAVAERIEEHFGGPQDIEGAFTADGGLHVLQARPMVLPEPGAAPVRWSNHNITESYPGVSGALTYSVARVFYRSIFTDLYRRMGVPEERLRTQAHRLERMVGLHGGRVFYRIDDWYELHGQLREFEFVRGWWEHAMGLAADPRRPLEPGWRRRALALAPSTVRRLLRHPAEVRGLLRWWDALAASGAGLDDWGPEELVAFHRRMWAQVGARWGTTLTNSFLTMQVTVVLDALLRRWAGQRDHVLMTGLLAGGPENRSLAALRSGLALAELVGADPRARARVLGAGDAAARREAWEELVGGAYGPGPARAAAEHLRRYGDRAAGDLKLELPTPRQDPGMVLDMVAPLVRRGRTVEGSRADERRVRAAAEERLRSSCRGPVRRAVLRALAALVRSMVKVREDTRFCRTELYGLSRRILLRLGALLAGAGHLDRAEDVFDLTVEEVLGAFDGTLPGARPRELAALRRAERERCAQRPAPATDLVTAAGVPLAPAVPADAPDGAGGPGREQDGKDGEDGVLRGLASSAGLVRARARVVLDPDVSPESCRDAVLVARETDPGWLFLMTAAKGLVVERGTMLSHTAITGRLLGVPTVVAVSGATTRIPDGAWVELDGAAGTVRLVEGPHR</sequence>
<feature type="compositionally biased region" description="Basic and acidic residues" evidence="1">
    <location>
        <begin position="12"/>
        <end position="30"/>
    </location>
</feature>
<evidence type="ECO:0000313" key="4">
    <source>
        <dbReference type="EMBL" id="GLW68386.1"/>
    </source>
</evidence>
<proteinExistence type="predicted"/>